<dbReference type="InterPro" id="IPR010057">
    <property type="entry name" value="Transcription_activator_Rgg_C"/>
</dbReference>
<organism evidence="2 3">
    <name type="scientific">Enterococcus casseliflavus</name>
    <name type="common">Enterococcus flavescens</name>
    <dbReference type="NCBI Taxonomy" id="37734"/>
    <lineage>
        <taxon>Bacteria</taxon>
        <taxon>Bacillati</taxon>
        <taxon>Bacillota</taxon>
        <taxon>Bacilli</taxon>
        <taxon>Lactobacillales</taxon>
        <taxon>Enterococcaceae</taxon>
        <taxon>Enterococcus</taxon>
    </lineage>
</organism>
<dbReference type="PANTHER" id="PTHR37038:SF12">
    <property type="entry name" value="TRANSCRIPTIONAL REGULATOR"/>
    <property type="match status" value="1"/>
</dbReference>
<dbReference type="EMBL" id="QRMZ01000018">
    <property type="protein sequence ID" value="RHK05516.1"/>
    <property type="molecule type" value="Genomic_DNA"/>
</dbReference>
<dbReference type="InterPro" id="IPR010982">
    <property type="entry name" value="Lambda_DNA-bd_dom_sf"/>
</dbReference>
<dbReference type="GO" id="GO:0003677">
    <property type="term" value="F:DNA binding"/>
    <property type="evidence" value="ECO:0007669"/>
    <property type="project" value="InterPro"/>
</dbReference>
<dbReference type="Pfam" id="PF01381">
    <property type="entry name" value="HTH_3"/>
    <property type="match status" value="1"/>
</dbReference>
<dbReference type="AlphaFoldDB" id="A0A415EQ92"/>
<dbReference type="PANTHER" id="PTHR37038">
    <property type="entry name" value="TRANSCRIPTIONAL REGULATOR-RELATED"/>
    <property type="match status" value="1"/>
</dbReference>
<name>A0A415EQ92_ENTCA</name>
<dbReference type="NCBIfam" id="TIGR01716">
    <property type="entry name" value="RGG_Cterm"/>
    <property type="match status" value="1"/>
</dbReference>
<sequence>MKQQGSLIKKLRTDRKISQAKLAEGISSRTTLSSFENRKTNLSSQTLFDYLDKMNITVHEFSLLIDSEVTDQKRQLVQDFYTRYYERTLTLDYLANLEKRYFETQNFFYYSLYVQGLLLLNRESFLMNQGAYTQEVELVKQYLFDIETWGRFELNLFSNLLFIFDQETISYYLDHGIKKILRYANDPFYANLLSVVILNGCAFASENKDAYLLNKFLLLSEPLPNTPLYFYLKIHQVLYQEIYSYLQSAQLNKEILKNTLVVIEQAGYQNHKDDLQQLLAAVTNRAI</sequence>
<dbReference type="SUPFAM" id="SSF47413">
    <property type="entry name" value="lambda repressor-like DNA-binding domains"/>
    <property type="match status" value="1"/>
</dbReference>
<protein>
    <submittedName>
        <fullName evidence="2">Rgg/GadR/MutR family transcriptional regulator</fullName>
    </submittedName>
</protein>
<reference evidence="2 3" key="1">
    <citation type="submission" date="2018-08" db="EMBL/GenBank/DDBJ databases">
        <title>A genome reference for cultivated species of the human gut microbiota.</title>
        <authorList>
            <person name="Zou Y."/>
            <person name="Xue W."/>
            <person name="Luo G."/>
        </authorList>
    </citation>
    <scope>NUCLEOTIDE SEQUENCE [LARGE SCALE GENOMIC DNA]</scope>
    <source>
        <strain evidence="2 3">AF48-16</strain>
    </source>
</reference>
<comment type="caution">
    <text evidence="2">The sequence shown here is derived from an EMBL/GenBank/DDBJ whole genome shotgun (WGS) entry which is preliminary data.</text>
</comment>
<dbReference type="Proteomes" id="UP000286288">
    <property type="component" value="Unassembled WGS sequence"/>
</dbReference>
<evidence type="ECO:0000259" key="1">
    <source>
        <dbReference type="PROSITE" id="PS50943"/>
    </source>
</evidence>
<dbReference type="CDD" id="cd00093">
    <property type="entry name" value="HTH_XRE"/>
    <property type="match status" value="1"/>
</dbReference>
<dbReference type="Pfam" id="PF21259">
    <property type="entry name" value="Rgg_C"/>
    <property type="match status" value="1"/>
</dbReference>
<gene>
    <name evidence="2" type="ORF">DW084_13085</name>
</gene>
<evidence type="ECO:0000313" key="2">
    <source>
        <dbReference type="EMBL" id="RHK05516.1"/>
    </source>
</evidence>
<dbReference type="Gene3D" id="1.10.260.40">
    <property type="entry name" value="lambda repressor-like DNA-binding domains"/>
    <property type="match status" value="1"/>
</dbReference>
<dbReference type="SMART" id="SM00530">
    <property type="entry name" value="HTH_XRE"/>
    <property type="match status" value="1"/>
</dbReference>
<accession>A0A415EQ92</accession>
<dbReference type="PROSITE" id="PS50943">
    <property type="entry name" value="HTH_CROC1"/>
    <property type="match status" value="1"/>
</dbReference>
<proteinExistence type="predicted"/>
<evidence type="ECO:0000313" key="3">
    <source>
        <dbReference type="Proteomes" id="UP000286288"/>
    </source>
</evidence>
<dbReference type="InterPro" id="IPR001387">
    <property type="entry name" value="Cro/C1-type_HTH"/>
</dbReference>
<dbReference type="InterPro" id="IPR053163">
    <property type="entry name" value="HTH-type_regulator_Rgg"/>
</dbReference>
<feature type="domain" description="HTH cro/C1-type" evidence="1">
    <location>
        <begin position="8"/>
        <end position="61"/>
    </location>
</feature>